<protein>
    <submittedName>
        <fullName evidence="2">Uncharacterized protein</fullName>
    </submittedName>
</protein>
<feature type="compositionally biased region" description="Polar residues" evidence="1">
    <location>
        <begin position="368"/>
        <end position="380"/>
    </location>
</feature>
<feature type="region of interest" description="Disordered" evidence="1">
    <location>
        <begin position="1"/>
        <end position="27"/>
    </location>
</feature>
<feature type="region of interest" description="Disordered" evidence="1">
    <location>
        <begin position="274"/>
        <end position="302"/>
    </location>
</feature>
<gene>
    <name evidence="2" type="ORF">B0H16DRAFT_197907</name>
</gene>
<dbReference type="AlphaFoldDB" id="A0AAD7JU46"/>
<accession>A0AAD7JU46</accession>
<feature type="compositionally biased region" description="Low complexity" evidence="1">
    <location>
        <begin position="281"/>
        <end position="302"/>
    </location>
</feature>
<keyword evidence="3" id="KW-1185">Reference proteome</keyword>
<dbReference type="Proteomes" id="UP001215598">
    <property type="component" value="Unassembled WGS sequence"/>
</dbReference>
<evidence type="ECO:0000256" key="1">
    <source>
        <dbReference type="SAM" id="MobiDB-lite"/>
    </source>
</evidence>
<organism evidence="2 3">
    <name type="scientific">Mycena metata</name>
    <dbReference type="NCBI Taxonomy" id="1033252"/>
    <lineage>
        <taxon>Eukaryota</taxon>
        <taxon>Fungi</taxon>
        <taxon>Dikarya</taxon>
        <taxon>Basidiomycota</taxon>
        <taxon>Agaricomycotina</taxon>
        <taxon>Agaricomycetes</taxon>
        <taxon>Agaricomycetidae</taxon>
        <taxon>Agaricales</taxon>
        <taxon>Marasmiineae</taxon>
        <taxon>Mycenaceae</taxon>
        <taxon>Mycena</taxon>
    </lineage>
</organism>
<evidence type="ECO:0000313" key="3">
    <source>
        <dbReference type="Proteomes" id="UP001215598"/>
    </source>
</evidence>
<feature type="region of interest" description="Disordered" evidence="1">
    <location>
        <begin position="544"/>
        <end position="570"/>
    </location>
</feature>
<sequence length="570" mass="61591">MRFFKSLPGFLHRRSKSDSSIPKPAPARDHILNRPQSLDTAQAAVFAAAVPTCPQTFLFPAPADASNAVFELETANSRLRNDVSALAGECAQLRSQLDATRADLFTQLHRNTSIQRQAQADKSELDAVNVKLVQYERFLGLMISVGLHQRVLGDAHAALRAGIDPDAALVDAIKEAAAIPGSPWSTIIPSVTGPRTPDEYRSSLTLTLKTRKELRDARKVAKFWKRVAQEDGQKSGIVTPSVSAISSIHEPLSAERQKAVEELISTRRRASLGSQVGSIDPASVPVPTSASSSTSSSVSSTSVSLDVALTPDITPSNSGSELPPCLSPLASESFKSELASLSSNTRLFKRGPPSGPKPNRPPLGQKDMNVTSRNASQPRTKLSVKRRAGGRDENTPQPQPQARKVTPPAFNLRPRARELPAPNVVPSFSKHSLCSNLLGPLGRIEEEREDFDFVSIEAADAPDNGNISQDSNWSMLDFPDHDLSLSFCDMSASTAPTTPEKEEEEVEVTTPTKTSRLPKPVLKQLNRMSTSKPVKTPQIMPLVIKKPSMGGPSTTRLPVSVRGRRSVVRA</sequence>
<evidence type="ECO:0000313" key="2">
    <source>
        <dbReference type="EMBL" id="KAJ7771866.1"/>
    </source>
</evidence>
<feature type="region of interest" description="Disordered" evidence="1">
    <location>
        <begin position="343"/>
        <end position="409"/>
    </location>
</feature>
<name>A0AAD7JU46_9AGAR</name>
<proteinExistence type="predicted"/>
<reference evidence="2" key="1">
    <citation type="submission" date="2023-03" db="EMBL/GenBank/DDBJ databases">
        <title>Massive genome expansion in bonnet fungi (Mycena s.s.) driven by repeated elements and novel gene families across ecological guilds.</title>
        <authorList>
            <consortium name="Lawrence Berkeley National Laboratory"/>
            <person name="Harder C.B."/>
            <person name="Miyauchi S."/>
            <person name="Viragh M."/>
            <person name="Kuo A."/>
            <person name="Thoen E."/>
            <person name="Andreopoulos B."/>
            <person name="Lu D."/>
            <person name="Skrede I."/>
            <person name="Drula E."/>
            <person name="Henrissat B."/>
            <person name="Morin E."/>
            <person name="Kohler A."/>
            <person name="Barry K."/>
            <person name="LaButti K."/>
            <person name="Morin E."/>
            <person name="Salamov A."/>
            <person name="Lipzen A."/>
            <person name="Mereny Z."/>
            <person name="Hegedus B."/>
            <person name="Baldrian P."/>
            <person name="Stursova M."/>
            <person name="Weitz H."/>
            <person name="Taylor A."/>
            <person name="Grigoriev I.V."/>
            <person name="Nagy L.G."/>
            <person name="Martin F."/>
            <person name="Kauserud H."/>
        </authorList>
    </citation>
    <scope>NUCLEOTIDE SEQUENCE</scope>
    <source>
        <strain evidence="2">CBHHK182m</strain>
    </source>
</reference>
<comment type="caution">
    <text evidence="2">The sequence shown here is derived from an EMBL/GenBank/DDBJ whole genome shotgun (WGS) entry which is preliminary data.</text>
</comment>
<dbReference type="EMBL" id="JARKIB010000015">
    <property type="protein sequence ID" value="KAJ7771866.1"/>
    <property type="molecule type" value="Genomic_DNA"/>
</dbReference>